<reference evidence="1" key="1">
    <citation type="submission" date="2022-08" db="EMBL/GenBank/DDBJ databases">
        <title>Genome Sequence of Lecanicillium fungicola.</title>
        <authorList>
            <person name="Buettner E."/>
        </authorList>
    </citation>
    <scope>NUCLEOTIDE SEQUENCE</scope>
    <source>
        <strain evidence="1">Babe33</strain>
    </source>
</reference>
<dbReference type="EMBL" id="JANJQO010000122">
    <property type="protein sequence ID" value="KAJ2981591.1"/>
    <property type="molecule type" value="Genomic_DNA"/>
</dbReference>
<protein>
    <submittedName>
        <fullName evidence="1">Uncharacterized protein</fullName>
    </submittedName>
</protein>
<gene>
    <name evidence="1" type="ORF">NQ176_g1938</name>
</gene>
<evidence type="ECO:0000313" key="2">
    <source>
        <dbReference type="Proteomes" id="UP001143910"/>
    </source>
</evidence>
<organism evidence="1 2">
    <name type="scientific">Zarea fungicola</name>
    <dbReference type="NCBI Taxonomy" id="93591"/>
    <lineage>
        <taxon>Eukaryota</taxon>
        <taxon>Fungi</taxon>
        <taxon>Dikarya</taxon>
        <taxon>Ascomycota</taxon>
        <taxon>Pezizomycotina</taxon>
        <taxon>Sordariomycetes</taxon>
        <taxon>Hypocreomycetidae</taxon>
        <taxon>Hypocreales</taxon>
        <taxon>Cordycipitaceae</taxon>
        <taxon>Zarea</taxon>
    </lineage>
</organism>
<dbReference type="Proteomes" id="UP001143910">
    <property type="component" value="Unassembled WGS sequence"/>
</dbReference>
<evidence type="ECO:0000313" key="1">
    <source>
        <dbReference type="EMBL" id="KAJ2981591.1"/>
    </source>
</evidence>
<keyword evidence="2" id="KW-1185">Reference proteome</keyword>
<accession>A0ACC1NSN6</accession>
<name>A0ACC1NSN6_9HYPO</name>
<comment type="caution">
    <text evidence="1">The sequence shown here is derived from an EMBL/GenBank/DDBJ whole genome shotgun (WGS) entry which is preliminary data.</text>
</comment>
<proteinExistence type="predicted"/>
<sequence length="535" mass="59515">MDYPKTIDDQDAVHDESPTKDTTQSHMTESRMQAALLRENPRVFRSSFLKLYGCIFVGYLCSATNGFDSNTFGGLSAIPQFRKYFGITTENQGLVAALYVIGNIAGSFFAGPCSDRYGRRVGMAVGSFICIIGAILQTAGKNLSMLMGGRFILGMGAVLVQTAGPSYVVEMSYPKYRAQLTGGYQACFFLGTIISTWLEYGLNHVKTTSSFPWRLPLAIQGLPSVIILCAIWFIPESPRWFVGQGRIEDARAVLIKYHGDGDPNALVANLELEEMQEVIEIDGSDKRWWDFRELFNSREARYRTFLVTCIAWFGELDLPPTSYYFPLMVKTVGITNVNTQLLLNAIQTPIMAAAALCGLNTMHKFGRRKLLMFSSAGMTVSMAIITACTAKQAHHPAIGGTGIAFLYVFLVFFAFAWTPMQSLYPVEVLTYSSRAKGMAYLAFMNNAVKVMNTYVPPIAIANSGWKYYLLYIFWDAFGVVVIYFTFVETRGWSLEEIEQLFRSKNPVKASLERKNISVAYDGTITDVSAIDGSRA</sequence>